<proteinExistence type="predicted"/>
<dbReference type="InterPro" id="IPR005151">
    <property type="entry name" value="Tail-specific_protease"/>
</dbReference>
<name>A0ABP8MMQ8_9BACT</name>
<dbReference type="SUPFAM" id="SSF52096">
    <property type="entry name" value="ClpP/crotonase"/>
    <property type="match status" value="1"/>
</dbReference>
<dbReference type="Proteomes" id="UP001500840">
    <property type="component" value="Unassembled WGS sequence"/>
</dbReference>
<dbReference type="InterPro" id="IPR029045">
    <property type="entry name" value="ClpP/crotonase-like_dom_sf"/>
</dbReference>
<evidence type="ECO:0000313" key="2">
    <source>
        <dbReference type="EMBL" id="GAA4453086.1"/>
    </source>
</evidence>
<dbReference type="Pfam" id="PF03572">
    <property type="entry name" value="Peptidase_S41"/>
    <property type="match status" value="1"/>
</dbReference>
<organism evidence="2 3">
    <name type="scientific">Novipirellula rosea</name>
    <dbReference type="NCBI Taxonomy" id="1031540"/>
    <lineage>
        <taxon>Bacteria</taxon>
        <taxon>Pseudomonadati</taxon>
        <taxon>Planctomycetota</taxon>
        <taxon>Planctomycetia</taxon>
        <taxon>Pirellulales</taxon>
        <taxon>Pirellulaceae</taxon>
        <taxon>Novipirellula</taxon>
    </lineage>
</organism>
<feature type="domain" description="Tail specific protease" evidence="1">
    <location>
        <begin position="41"/>
        <end position="113"/>
    </location>
</feature>
<evidence type="ECO:0000259" key="1">
    <source>
        <dbReference type="Pfam" id="PF03572"/>
    </source>
</evidence>
<evidence type="ECO:0000313" key="3">
    <source>
        <dbReference type="Proteomes" id="UP001500840"/>
    </source>
</evidence>
<reference evidence="3" key="1">
    <citation type="journal article" date="2019" name="Int. J. Syst. Evol. Microbiol.">
        <title>The Global Catalogue of Microorganisms (GCM) 10K type strain sequencing project: providing services to taxonomists for standard genome sequencing and annotation.</title>
        <authorList>
            <consortium name="The Broad Institute Genomics Platform"/>
            <consortium name="The Broad Institute Genome Sequencing Center for Infectious Disease"/>
            <person name="Wu L."/>
            <person name="Ma J."/>
        </authorList>
    </citation>
    <scope>NUCLEOTIDE SEQUENCE [LARGE SCALE GENOMIC DNA]</scope>
    <source>
        <strain evidence="3">JCM 17759</strain>
    </source>
</reference>
<comment type="caution">
    <text evidence="2">The sequence shown here is derived from an EMBL/GenBank/DDBJ whole genome shotgun (WGS) entry which is preliminary data.</text>
</comment>
<protein>
    <recommendedName>
        <fullName evidence="1">Tail specific protease domain-containing protein</fullName>
    </recommendedName>
</protein>
<gene>
    <name evidence="2" type="ORF">GCM10023156_23430</name>
</gene>
<dbReference type="EMBL" id="BAABGA010000030">
    <property type="protein sequence ID" value="GAA4453086.1"/>
    <property type="molecule type" value="Genomic_DNA"/>
</dbReference>
<dbReference type="Gene3D" id="3.90.226.10">
    <property type="entry name" value="2-enoyl-CoA Hydratase, Chain A, domain 1"/>
    <property type="match status" value="1"/>
</dbReference>
<dbReference type="RefSeq" id="WP_345322168.1">
    <property type="nucleotide sequence ID" value="NZ_BAABGA010000030.1"/>
</dbReference>
<accession>A0ABP8MMQ8</accession>
<keyword evidence="3" id="KW-1185">Reference proteome</keyword>
<sequence>MYRKDSKECSANEKAAIAEFEKSFRPEWNFPADQFSDWHYMVLSQVGSVGYHYDKPVVVLMNAKCFSATDIFLAGLKGRENLTLMGTASGGGSAFKRTVDLGKTPLELQIARMASFQADGLLFDGNGFNRTEQ</sequence>